<dbReference type="Proteomes" id="UP000193804">
    <property type="component" value="Unassembled WGS sequence"/>
</dbReference>
<keyword evidence="3" id="KW-0732">Signal</keyword>
<dbReference type="PANTHER" id="PTHR30329">
    <property type="entry name" value="STATOR ELEMENT OF FLAGELLAR MOTOR COMPLEX"/>
    <property type="match status" value="1"/>
</dbReference>
<dbReference type="PROSITE" id="PS51123">
    <property type="entry name" value="OMPA_2"/>
    <property type="match status" value="1"/>
</dbReference>
<dbReference type="SUPFAM" id="SSF82171">
    <property type="entry name" value="DPP6 N-terminal domain-like"/>
    <property type="match status" value="1"/>
</dbReference>
<dbReference type="OrthoDB" id="1110381at2"/>
<sequence>MKSCFKIFFVLVLIHITTCLVAQDPELSKIYMEQADQVYAEAKDAIEIAKDIYVQSAEADTMNIRANYMAGKLYLETVNRDYSTKYFERVKRLDPKYRFNIDYLLGRGYQYGLEFEKAIMHFNLYKNRLVANKSYRGGDKTSVYDVNDRIEECQNAKEIIGMPSSYTIENVGDDVNSTWPDYAPVLNEDETVMIFTSRRQEGNTNENVDKDNFYFEDIYISKRKGVTWSKSKNIGQNINTLYHDSNLFLSSDGKVLYIYSDEGNGDIYYSTENAAEEWSKPVPLEGRINSNGFAEQSIWVSEDGEFMMFASNRPGGYGGFDIYGCYLEDGQWKRPFNMGPEINTKQDEDGPYMAKDGLTVYFSSKGHKGFGGFDVFTTKYDPKSEKWTKPENLGYPVNTVDDEVYFHPTSDGERGYLASVREEGLGFTDIYMVKHVGDLGITARERIAKLKKTKNEFITDEQLETKKLIDSVLSISAYQVYFEVNSTDVLERHEPKLKDMSTFIKAHNNLGIQISAFASSDGNPRYNYELSNKRAQAVLDFFLTQGIEADRMAARGFGVLSGGTEDKSRKAEVKILDLSKFDE</sequence>
<keyword evidence="6" id="KW-1185">Reference proteome</keyword>
<dbReference type="Gene3D" id="3.30.1330.60">
    <property type="entry name" value="OmpA-like domain"/>
    <property type="match status" value="1"/>
</dbReference>
<dbReference type="AlphaFoldDB" id="A0A1X7I6J9"/>
<evidence type="ECO:0000259" key="4">
    <source>
        <dbReference type="PROSITE" id="PS51123"/>
    </source>
</evidence>
<evidence type="ECO:0000256" key="3">
    <source>
        <dbReference type="SAM" id="SignalP"/>
    </source>
</evidence>
<evidence type="ECO:0000256" key="1">
    <source>
        <dbReference type="PROSITE-ProRule" id="PRU00339"/>
    </source>
</evidence>
<accession>A0A1X7I6J9</accession>
<dbReference type="Pfam" id="PF07676">
    <property type="entry name" value="PD40"/>
    <property type="match status" value="3"/>
</dbReference>
<dbReference type="GO" id="GO:0016020">
    <property type="term" value="C:membrane"/>
    <property type="evidence" value="ECO:0007669"/>
    <property type="project" value="UniProtKB-UniRule"/>
</dbReference>
<dbReference type="EMBL" id="FXAW01000001">
    <property type="protein sequence ID" value="SMG09654.1"/>
    <property type="molecule type" value="Genomic_DNA"/>
</dbReference>
<dbReference type="Pfam" id="PF00691">
    <property type="entry name" value="OmpA"/>
    <property type="match status" value="1"/>
</dbReference>
<gene>
    <name evidence="5" type="ORF">SAMN05661096_00238</name>
</gene>
<dbReference type="PANTHER" id="PTHR30329:SF21">
    <property type="entry name" value="LIPOPROTEIN YIAD-RELATED"/>
    <property type="match status" value="1"/>
</dbReference>
<dbReference type="InterPro" id="IPR050330">
    <property type="entry name" value="Bact_OuterMem_StrucFunc"/>
</dbReference>
<dbReference type="InterPro" id="IPR019734">
    <property type="entry name" value="TPR_rpt"/>
</dbReference>
<evidence type="ECO:0000313" key="6">
    <source>
        <dbReference type="Proteomes" id="UP000193804"/>
    </source>
</evidence>
<dbReference type="InterPro" id="IPR006665">
    <property type="entry name" value="OmpA-like"/>
</dbReference>
<dbReference type="PROSITE" id="PS50005">
    <property type="entry name" value="TPR"/>
    <property type="match status" value="1"/>
</dbReference>
<organism evidence="5 6">
    <name type="scientific">Marivirga sericea</name>
    <dbReference type="NCBI Taxonomy" id="1028"/>
    <lineage>
        <taxon>Bacteria</taxon>
        <taxon>Pseudomonadati</taxon>
        <taxon>Bacteroidota</taxon>
        <taxon>Cytophagia</taxon>
        <taxon>Cytophagales</taxon>
        <taxon>Marivirgaceae</taxon>
        <taxon>Marivirga</taxon>
    </lineage>
</organism>
<proteinExistence type="predicted"/>
<feature type="signal peptide" evidence="3">
    <location>
        <begin position="1"/>
        <end position="22"/>
    </location>
</feature>
<dbReference type="InterPro" id="IPR011042">
    <property type="entry name" value="6-blade_b-propeller_TolB-like"/>
</dbReference>
<dbReference type="STRING" id="1028.SAMN05661096_00238"/>
<evidence type="ECO:0000313" key="5">
    <source>
        <dbReference type="EMBL" id="SMG09654.1"/>
    </source>
</evidence>
<evidence type="ECO:0000256" key="2">
    <source>
        <dbReference type="PROSITE-ProRule" id="PRU00473"/>
    </source>
</evidence>
<dbReference type="CDD" id="cd07185">
    <property type="entry name" value="OmpA_C-like"/>
    <property type="match status" value="1"/>
</dbReference>
<name>A0A1X7I6J9_9BACT</name>
<keyword evidence="1" id="KW-0802">TPR repeat</keyword>
<reference evidence="6" key="1">
    <citation type="submission" date="2017-04" db="EMBL/GenBank/DDBJ databases">
        <authorList>
            <person name="Varghese N."/>
            <person name="Submissions S."/>
        </authorList>
    </citation>
    <scope>NUCLEOTIDE SEQUENCE [LARGE SCALE GENOMIC DNA]</scope>
    <source>
        <strain evidence="6">DSM 4125</strain>
    </source>
</reference>
<dbReference type="InterPro" id="IPR011659">
    <property type="entry name" value="WD40"/>
</dbReference>
<dbReference type="Gene3D" id="2.120.10.30">
    <property type="entry name" value="TolB, C-terminal domain"/>
    <property type="match status" value="1"/>
</dbReference>
<dbReference type="SUPFAM" id="SSF103088">
    <property type="entry name" value="OmpA-like"/>
    <property type="match status" value="1"/>
</dbReference>
<keyword evidence="2" id="KW-0472">Membrane</keyword>
<feature type="domain" description="OmpA-like" evidence="4">
    <location>
        <begin position="469"/>
        <end position="583"/>
    </location>
</feature>
<protein>
    <submittedName>
        <fullName evidence="5">WD40-like Beta Propeller Repeat</fullName>
    </submittedName>
</protein>
<dbReference type="InterPro" id="IPR036737">
    <property type="entry name" value="OmpA-like_sf"/>
</dbReference>
<feature type="repeat" description="TPR" evidence="1">
    <location>
        <begin position="64"/>
        <end position="97"/>
    </location>
</feature>
<feature type="chain" id="PRO_5012440103" evidence="3">
    <location>
        <begin position="23"/>
        <end position="583"/>
    </location>
</feature>